<accession>A0ABN9YWI1</accession>
<name>A0ABN9YWI1_9LACO</name>
<dbReference type="EMBL" id="CAUZLY010000007">
    <property type="protein sequence ID" value="CAK1245858.1"/>
    <property type="molecule type" value="Genomic_DNA"/>
</dbReference>
<evidence type="ECO:0000313" key="1">
    <source>
        <dbReference type="EMBL" id="CAK1245858.1"/>
    </source>
</evidence>
<proteinExistence type="predicted"/>
<keyword evidence="2" id="KW-1185">Reference proteome</keyword>
<dbReference type="Proteomes" id="UP001314200">
    <property type="component" value="Unassembled WGS sequence"/>
</dbReference>
<protein>
    <submittedName>
        <fullName evidence="1">Uncharacterized protein</fullName>
    </submittedName>
</protein>
<comment type="caution">
    <text evidence="1">The sequence shown here is derived from an EMBL/GenBank/DDBJ whole genome shotgun (WGS) entry which is preliminary data.</text>
</comment>
<sequence>MIQAIADTKTEVKPWGLNLCFQKLGFPSSVHAGYQIVTTLVAICCAIP</sequence>
<organism evidence="1 2">
    <name type="scientific">Fructobacillus cardui</name>
    <dbReference type="NCBI Taxonomy" id="2893170"/>
    <lineage>
        <taxon>Bacteria</taxon>
        <taxon>Bacillati</taxon>
        <taxon>Bacillota</taxon>
        <taxon>Bacilli</taxon>
        <taxon>Lactobacillales</taxon>
        <taxon>Lactobacillaceae</taxon>
        <taxon>Fructobacillus</taxon>
    </lineage>
</organism>
<gene>
    <name evidence="1" type="ORF">R82641_BJNNKPBH_00981</name>
</gene>
<evidence type="ECO:0000313" key="2">
    <source>
        <dbReference type="Proteomes" id="UP001314200"/>
    </source>
</evidence>
<reference evidence="1 2" key="1">
    <citation type="submission" date="2023-10" db="EMBL/GenBank/DDBJ databases">
        <authorList>
            <person name="Botero Cardona J."/>
        </authorList>
    </citation>
    <scope>NUCLEOTIDE SEQUENCE [LARGE SCALE GENOMIC DNA]</scope>
    <source>
        <strain evidence="1 2">R-82641</strain>
    </source>
</reference>